<evidence type="ECO:0000256" key="3">
    <source>
        <dbReference type="ARBA" id="ARBA00022692"/>
    </source>
</evidence>
<name>A0A9D1SWL8_9FIRM</name>
<dbReference type="PANTHER" id="PTHR10057:SF0">
    <property type="entry name" value="TRANSLOCATOR PROTEIN"/>
    <property type="match status" value="1"/>
</dbReference>
<evidence type="ECO:0000256" key="4">
    <source>
        <dbReference type="ARBA" id="ARBA00022989"/>
    </source>
</evidence>
<evidence type="ECO:0000256" key="6">
    <source>
        <dbReference type="SAM" id="Phobius"/>
    </source>
</evidence>
<dbReference type="InterPro" id="IPR038330">
    <property type="entry name" value="TspO/MBR-related_sf"/>
</dbReference>
<feature type="transmembrane region" description="Helical" evidence="6">
    <location>
        <begin position="104"/>
        <end position="123"/>
    </location>
</feature>
<comment type="similarity">
    <text evidence="2">Belongs to the TspO/BZRP family.</text>
</comment>
<keyword evidence="4 6" id="KW-1133">Transmembrane helix</keyword>
<feature type="transmembrane region" description="Helical" evidence="6">
    <location>
        <begin position="7"/>
        <end position="28"/>
    </location>
</feature>
<dbReference type="Pfam" id="PF03073">
    <property type="entry name" value="TspO_MBR"/>
    <property type="match status" value="1"/>
</dbReference>
<dbReference type="CDD" id="cd15904">
    <property type="entry name" value="TSPO_MBR"/>
    <property type="match status" value="1"/>
</dbReference>
<dbReference type="EMBL" id="DVOH01000013">
    <property type="protein sequence ID" value="HIU99752.1"/>
    <property type="molecule type" value="Genomic_DNA"/>
</dbReference>
<dbReference type="InterPro" id="IPR004307">
    <property type="entry name" value="TspO_MBR"/>
</dbReference>
<comment type="caution">
    <text evidence="7">The sequence shown here is derived from an EMBL/GenBank/DDBJ whole genome shotgun (WGS) entry which is preliminary data.</text>
</comment>
<evidence type="ECO:0000313" key="8">
    <source>
        <dbReference type="Proteomes" id="UP000886891"/>
    </source>
</evidence>
<dbReference type="GO" id="GO:0033013">
    <property type="term" value="P:tetrapyrrole metabolic process"/>
    <property type="evidence" value="ECO:0007669"/>
    <property type="project" value="UniProtKB-ARBA"/>
</dbReference>
<dbReference type="Proteomes" id="UP000886891">
    <property type="component" value="Unassembled WGS sequence"/>
</dbReference>
<feature type="transmembrane region" description="Helical" evidence="6">
    <location>
        <begin position="48"/>
        <end position="70"/>
    </location>
</feature>
<evidence type="ECO:0000256" key="5">
    <source>
        <dbReference type="ARBA" id="ARBA00023136"/>
    </source>
</evidence>
<comment type="subcellular location">
    <subcellularLocation>
        <location evidence="1">Membrane</location>
        <topology evidence="1">Multi-pass membrane protein</topology>
    </subcellularLocation>
</comment>
<accession>A0A9D1SWL8</accession>
<gene>
    <name evidence="7" type="ORF">IAB14_01400</name>
</gene>
<organism evidence="7 8">
    <name type="scientific">Candidatus Stercoripulliclostridium merdipullorum</name>
    <dbReference type="NCBI Taxonomy" id="2840952"/>
    <lineage>
        <taxon>Bacteria</taxon>
        <taxon>Bacillati</taxon>
        <taxon>Bacillota</taxon>
        <taxon>Clostridia</taxon>
        <taxon>Eubacteriales</taxon>
        <taxon>Candidatus Stercoripulliclostridium</taxon>
    </lineage>
</organism>
<reference evidence="7" key="1">
    <citation type="submission" date="2020-10" db="EMBL/GenBank/DDBJ databases">
        <authorList>
            <person name="Gilroy R."/>
        </authorList>
    </citation>
    <scope>NUCLEOTIDE SEQUENCE</scope>
    <source>
        <strain evidence="7">23406</strain>
    </source>
</reference>
<proteinExistence type="inferred from homology"/>
<keyword evidence="3 6" id="KW-0812">Transmembrane</keyword>
<feature type="transmembrane region" description="Helical" evidence="6">
    <location>
        <begin position="77"/>
        <end position="98"/>
    </location>
</feature>
<feature type="transmembrane region" description="Helical" evidence="6">
    <location>
        <begin position="130"/>
        <end position="151"/>
    </location>
</feature>
<dbReference type="GO" id="GO:0016020">
    <property type="term" value="C:membrane"/>
    <property type="evidence" value="ECO:0007669"/>
    <property type="project" value="UniProtKB-SubCell"/>
</dbReference>
<protein>
    <submittedName>
        <fullName evidence="7">Tryptophan-rich sensory protein</fullName>
    </submittedName>
</protein>
<dbReference type="AlphaFoldDB" id="A0A9D1SWL8"/>
<evidence type="ECO:0000313" key="7">
    <source>
        <dbReference type="EMBL" id="HIU99752.1"/>
    </source>
</evidence>
<dbReference type="Gene3D" id="1.20.1260.100">
    <property type="entry name" value="TspO/MBR protein"/>
    <property type="match status" value="1"/>
</dbReference>
<reference evidence="7" key="2">
    <citation type="journal article" date="2021" name="PeerJ">
        <title>Extensive microbial diversity within the chicken gut microbiome revealed by metagenomics and culture.</title>
        <authorList>
            <person name="Gilroy R."/>
            <person name="Ravi A."/>
            <person name="Getino M."/>
            <person name="Pursley I."/>
            <person name="Horton D.L."/>
            <person name="Alikhan N.F."/>
            <person name="Baker D."/>
            <person name="Gharbi K."/>
            <person name="Hall N."/>
            <person name="Watson M."/>
            <person name="Adriaenssens E.M."/>
            <person name="Foster-Nyarko E."/>
            <person name="Jarju S."/>
            <person name="Secka A."/>
            <person name="Antonio M."/>
            <person name="Oren A."/>
            <person name="Chaudhuri R.R."/>
            <person name="La Ragione R."/>
            <person name="Hildebrand F."/>
            <person name="Pallen M.J."/>
        </authorList>
    </citation>
    <scope>NUCLEOTIDE SEQUENCE</scope>
    <source>
        <strain evidence="7">23406</strain>
    </source>
</reference>
<evidence type="ECO:0000256" key="1">
    <source>
        <dbReference type="ARBA" id="ARBA00004141"/>
    </source>
</evidence>
<sequence length="154" mass="16930">MKLFKKLIAAAAGLAYIFVVGYCSGILTDTATEFYTGLKQAPFLPPDAAFPIVWSIIYVLLGILVAVGVYRPELRKSLLLLGGLGALNILWCATFFVWQSPLAALGILAVQLVVVLVLTGFYIRNTPWLWLAMIPVAAWYVYAFLLNYAVVLLN</sequence>
<evidence type="ECO:0000256" key="2">
    <source>
        <dbReference type="ARBA" id="ARBA00007524"/>
    </source>
</evidence>
<keyword evidence="5 6" id="KW-0472">Membrane</keyword>
<dbReference type="PANTHER" id="PTHR10057">
    <property type="entry name" value="PERIPHERAL-TYPE BENZODIAZEPINE RECEPTOR"/>
    <property type="match status" value="1"/>
</dbReference>